<keyword evidence="1" id="KW-0812">Transmembrane</keyword>
<sequence>MYSPACYSRRRWTYPKDEDRNFVAAFFHLITIVLICTSLVQLKWFRLWGGHCVAHLSTNQFFGFGEFYATTQSQYHLRNGGLITSPSGYVIHYNTSTESLACVTPDVANLMHILIILAVLSMFSSSVGFCLDMVGPTRHYLKLLRRNAVPSITTVLLVITMVGTSYFVTKSLEVSLYEMKIQSDMQITYDYGCYVVTAAGSFSILATACNLLQSPVVVEDLQRHARLVEDWDGPETFSVGMRNMPHPPPPYTP</sequence>
<proteinExistence type="predicted"/>
<dbReference type="PANTHER" id="PTHR28358:SF1">
    <property type="entry name" value="TRANSMEMBRANE PROTEIN 127"/>
    <property type="match status" value="1"/>
</dbReference>
<reference evidence="3" key="1">
    <citation type="submission" date="2015-11" db="EMBL/GenBank/DDBJ databases">
        <title>De novo transcriptome assembly of four potential Pierce s Disease insect vectors from Arizona vineyards.</title>
        <authorList>
            <person name="Tassone E.E."/>
        </authorList>
    </citation>
    <scope>NUCLEOTIDE SEQUENCE</scope>
</reference>
<dbReference type="GO" id="GO:0032007">
    <property type="term" value="P:negative regulation of TOR signaling"/>
    <property type="evidence" value="ECO:0007669"/>
    <property type="project" value="InterPro"/>
</dbReference>
<dbReference type="InterPro" id="IPR046795">
    <property type="entry name" value="TMEM127_TM"/>
</dbReference>
<gene>
    <name evidence="3" type="ORF">g.31293</name>
</gene>
<dbReference type="EMBL" id="GECZ01005469">
    <property type="protein sequence ID" value="JAS64300.1"/>
    <property type="molecule type" value="Transcribed_RNA"/>
</dbReference>
<dbReference type="GO" id="GO:0016020">
    <property type="term" value="C:membrane"/>
    <property type="evidence" value="ECO:0007669"/>
    <property type="project" value="TreeGrafter"/>
</dbReference>
<dbReference type="PANTHER" id="PTHR28358">
    <property type="entry name" value="TRANSMEMBRANE PROTEIN 127"/>
    <property type="match status" value="1"/>
</dbReference>
<evidence type="ECO:0000259" key="2">
    <source>
        <dbReference type="Pfam" id="PF20517"/>
    </source>
</evidence>
<accession>A0A1B6GPG2</accession>
<keyword evidence="1" id="KW-0472">Membrane</keyword>
<keyword evidence="1" id="KW-1133">Transmembrane helix</keyword>
<feature type="transmembrane region" description="Helical" evidence="1">
    <location>
        <begin position="113"/>
        <end position="135"/>
    </location>
</feature>
<feature type="domain" description="Transmembrane protein 127 transmembrane region" evidence="2">
    <location>
        <begin position="102"/>
        <end position="212"/>
    </location>
</feature>
<feature type="transmembrane region" description="Helical" evidence="1">
    <location>
        <begin position="21"/>
        <end position="40"/>
    </location>
</feature>
<feature type="transmembrane region" description="Helical" evidence="1">
    <location>
        <begin position="147"/>
        <end position="169"/>
    </location>
</feature>
<dbReference type="Pfam" id="PF20517">
    <property type="entry name" value="TMEM127"/>
    <property type="match status" value="1"/>
</dbReference>
<evidence type="ECO:0000313" key="3">
    <source>
        <dbReference type="EMBL" id="JAS64300.1"/>
    </source>
</evidence>
<evidence type="ECO:0000256" key="1">
    <source>
        <dbReference type="SAM" id="Phobius"/>
    </source>
</evidence>
<dbReference type="InterPro" id="IPR033331">
    <property type="entry name" value="TMEM127"/>
</dbReference>
<name>A0A1B6GPG2_9HEMI</name>
<protein>
    <recommendedName>
        <fullName evidence="2">Transmembrane protein 127 transmembrane region domain-containing protein</fullName>
    </recommendedName>
</protein>
<dbReference type="GO" id="GO:0008285">
    <property type="term" value="P:negative regulation of cell population proliferation"/>
    <property type="evidence" value="ECO:0007669"/>
    <property type="project" value="InterPro"/>
</dbReference>
<dbReference type="AlphaFoldDB" id="A0A1B6GPG2"/>
<organism evidence="3">
    <name type="scientific">Cuerna arida</name>
    <dbReference type="NCBI Taxonomy" id="1464854"/>
    <lineage>
        <taxon>Eukaryota</taxon>
        <taxon>Metazoa</taxon>
        <taxon>Ecdysozoa</taxon>
        <taxon>Arthropoda</taxon>
        <taxon>Hexapoda</taxon>
        <taxon>Insecta</taxon>
        <taxon>Pterygota</taxon>
        <taxon>Neoptera</taxon>
        <taxon>Paraneoptera</taxon>
        <taxon>Hemiptera</taxon>
        <taxon>Auchenorrhyncha</taxon>
        <taxon>Membracoidea</taxon>
        <taxon>Cicadellidae</taxon>
        <taxon>Cicadellinae</taxon>
        <taxon>Proconiini</taxon>
        <taxon>Cuerna</taxon>
    </lineage>
</organism>